<dbReference type="Proteomes" id="UP001165960">
    <property type="component" value="Unassembled WGS sequence"/>
</dbReference>
<accession>A0ACC2UT56</accession>
<dbReference type="EMBL" id="QTSX02000017">
    <property type="protein sequence ID" value="KAJ9090080.1"/>
    <property type="molecule type" value="Genomic_DNA"/>
</dbReference>
<evidence type="ECO:0000313" key="1">
    <source>
        <dbReference type="EMBL" id="KAJ9090080.1"/>
    </source>
</evidence>
<name>A0ACC2UT56_9FUNG</name>
<organism evidence="1 2">
    <name type="scientific">Entomophthora muscae</name>
    <dbReference type="NCBI Taxonomy" id="34485"/>
    <lineage>
        <taxon>Eukaryota</taxon>
        <taxon>Fungi</taxon>
        <taxon>Fungi incertae sedis</taxon>
        <taxon>Zoopagomycota</taxon>
        <taxon>Entomophthoromycotina</taxon>
        <taxon>Entomophthoromycetes</taxon>
        <taxon>Entomophthorales</taxon>
        <taxon>Entomophthoraceae</taxon>
        <taxon>Entomophthora</taxon>
    </lineage>
</organism>
<evidence type="ECO:0000313" key="2">
    <source>
        <dbReference type="Proteomes" id="UP001165960"/>
    </source>
</evidence>
<proteinExistence type="predicted"/>
<reference evidence="1" key="1">
    <citation type="submission" date="2022-04" db="EMBL/GenBank/DDBJ databases">
        <title>Genome of the entomopathogenic fungus Entomophthora muscae.</title>
        <authorList>
            <person name="Elya C."/>
            <person name="Lovett B.R."/>
            <person name="Lee E."/>
            <person name="Macias A.M."/>
            <person name="Hajek A.E."/>
            <person name="De Bivort B.L."/>
            <person name="Kasson M.T."/>
            <person name="De Fine Licht H.H."/>
            <person name="Stajich J.E."/>
        </authorList>
    </citation>
    <scope>NUCLEOTIDE SEQUENCE</scope>
    <source>
        <strain evidence="1">Berkeley</strain>
    </source>
</reference>
<keyword evidence="2" id="KW-1185">Reference proteome</keyword>
<gene>
    <name evidence="1" type="ORF">DSO57_1006149</name>
</gene>
<sequence length="195" mass="21570">MWIRAVIPHHLETASYYPAVFVTPLNSSTSEFLEAVCHEFVFLFSCSIEISAFTMSIWISSFLRFWFGLFFDLQFPFPVAVVETGSSVPYFRPAMSVWRPNYFPAPPTNGISPESLSALSSYPRSSLTHTSQVYHAMTKVSEDAPEGLSSAVEHNSQGLTESASLDPLLKSSCRSSEELKVCASCTASNRVLLCS</sequence>
<protein>
    <submittedName>
        <fullName evidence="1">Uncharacterized protein</fullName>
    </submittedName>
</protein>
<comment type="caution">
    <text evidence="1">The sequence shown here is derived from an EMBL/GenBank/DDBJ whole genome shotgun (WGS) entry which is preliminary data.</text>
</comment>